<dbReference type="GO" id="GO:0004029">
    <property type="term" value="F:aldehyde dehydrogenase (NAD+) activity"/>
    <property type="evidence" value="ECO:0007669"/>
    <property type="project" value="TreeGrafter"/>
</dbReference>
<gene>
    <name evidence="2" type="ORF">EWM64_g521</name>
</gene>
<protein>
    <recommendedName>
        <fullName evidence="1">NAD(P)-binding domain-containing protein</fullName>
    </recommendedName>
</protein>
<dbReference type="InterPro" id="IPR016040">
    <property type="entry name" value="NAD(P)-bd_dom"/>
</dbReference>
<dbReference type="SUPFAM" id="SSF51735">
    <property type="entry name" value="NAD(P)-binding Rossmann-fold domains"/>
    <property type="match status" value="1"/>
</dbReference>
<dbReference type="STRING" id="135208.A0A4Z0A9W4"/>
<evidence type="ECO:0000259" key="1">
    <source>
        <dbReference type="Pfam" id="PF13460"/>
    </source>
</evidence>
<evidence type="ECO:0000313" key="2">
    <source>
        <dbReference type="EMBL" id="TFY83505.1"/>
    </source>
</evidence>
<name>A0A4Z0A9W4_9AGAM</name>
<sequence>MKVLVIGASGFIGLPAARALSRAGHEVFGLIRSKAMANQFLADEITPIIGDAEKPEDWIQIVSTLDVIIECVGGNTNISVLGPTLLQAVSSAAKALRPIGAPKLSYIYTSGIWIHGDSRTEIVTDTTPLTNPVQLVACAPHSNSRSSMTPS</sequence>
<dbReference type="Pfam" id="PF13460">
    <property type="entry name" value="NAD_binding_10"/>
    <property type="match status" value="1"/>
</dbReference>
<organism evidence="2 3">
    <name type="scientific">Hericium alpestre</name>
    <dbReference type="NCBI Taxonomy" id="135208"/>
    <lineage>
        <taxon>Eukaryota</taxon>
        <taxon>Fungi</taxon>
        <taxon>Dikarya</taxon>
        <taxon>Basidiomycota</taxon>
        <taxon>Agaricomycotina</taxon>
        <taxon>Agaricomycetes</taxon>
        <taxon>Russulales</taxon>
        <taxon>Hericiaceae</taxon>
        <taxon>Hericium</taxon>
    </lineage>
</organism>
<proteinExistence type="predicted"/>
<dbReference type="Gene3D" id="3.40.50.720">
    <property type="entry name" value="NAD(P)-binding Rossmann-like Domain"/>
    <property type="match status" value="1"/>
</dbReference>
<reference evidence="2 3" key="1">
    <citation type="submission" date="2019-02" db="EMBL/GenBank/DDBJ databases">
        <title>Genome sequencing of the rare red list fungi Hericium alpestre (H. flagellum).</title>
        <authorList>
            <person name="Buettner E."/>
            <person name="Kellner H."/>
        </authorList>
    </citation>
    <scope>NUCLEOTIDE SEQUENCE [LARGE SCALE GENOMIC DNA]</scope>
    <source>
        <strain evidence="2 3">DSM 108284</strain>
    </source>
</reference>
<dbReference type="InterPro" id="IPR051783">
    <property type="entry name" value="NAD(P)-dependent_oxidoreduct"/>
</dbReference>
<keyword evidence="3" id="KW-1185">Reference proteome</keyword>
<comment type="caution">
    <text evidence="2">The sequence shown here is derived from an EMBL/GenBank/DDBJ whole genome shotgun (WGS) entry which is preliminary data.</text>
</comment>
<evidence type="ECO:0000313" key="3">
    <source>
        <dbReference type="Proteomes" id="UP000298061"/>
    </source>
</evidence>
<dbReference type="PANTHER" id="PTHR48079:SF3">
    <property type="entry name" value="NAD-DEPENDENT EPIMERASE_DEHYDRATASE DOMAIN-CONTAINING PROTEIN"/>
    <property type="match status" value="1"/>
</dbReference>
<dbReference type="GO" id="GO:0005737">
    <property type="term" value="C:cytoplasm"/>
    <property type="evidence" value="ECO:0007669"/>
    <property type="project" value="TreeGrafter"/>
</dbReference>
<feature type="domain" description="NAD(P)-binding" evidence="1">
    <location>
        <begin position="7"/>
        <end position="110"/>
    </location>
</feature>
<dbReference type="InterPro" id="IPR036291">
    <property type="entry name" value="NAD(P)-bd_dom_sf"/>
</dbReference>
<dbReference type="AlphaFoldDB" id="A0A4Z0A9W4"/>
<dbReference type="EMBL" id="SFCI01000025">
    <property type="protein sequence ID" value="TFY83505.1"/>
    <property type="molecule type" value="Genomic_DNA"/>
</dbReference>
<accession>A0A4Z0A9W4</accession>
<dbReference type="Proteomes" id="UP000298061">
    <property type="component" value="Unassembled WGS sequence"/>
</dbReference>
<dbReference type="OrthoDB" id="10000533at2759"/>
<dbReference type="PANTHER" id="PTHR48079">
    <property type="entry name" value="PROTEIN YEEZ"/>
    <property type="match status" value="1"/>
</dbReference>